<dbReference type="InterPro" id="IPR051941">
    <property type="entry name" value="BG_Antigen-Binding_Lectin"/>
</dbReference>
<keyword evidence="4" id="KW-1185">Reference proteome</keyword>
<feature type="signal peptide" evidence="2">
    <location>
        <begin position="1"/>
        <end position="18"/>
    </location>
</feature>
<dbReference type="EnsemblMetazoa" id="G8246.3">
    <property type="protein sequence ID" value="G8246.3:cds"/>
    <property type="gene ID" value="G8246"/>
</dbReference>
<feature type="chain" id="PRO_5042432150" description="F5/8 type C domain-containing protein" evidence="2">
    <location>
        <begin position="19"/>
        <end position="295"/>
    </location>
</feature>
<evidence type="ECO:0000313" key="4">
    <source>
        <dbReference type="Proteomes" id="UP000005408"/>
    </source>
</evidence>
<keyword evidence="1" id="KW-1133">Transmembrane helix</keyword>
<dbReference type="InterPro" id="IPR008979">
    <property type="entry name" value="Galactose-bd-like_sf"/>
</dbReference>
<feature type="transmembrane region" description="Helical" evidence="1">
    <location>
        <begin position="219"/>
        <end position="243"/>
    </location>
</feature>
<dbReference type="PANTHER" id="PTHR45713:SF15">
    <property type="entry name" value="F5_8 TYPE C DOMAIN-CONTAINING PROTEIN"/>
    <property type="match status" value="1"/>
</dbReference>
<dbReference type="SUPFAM" id="SSF49785">
    <property type="entry name" value="Galactose-binding domain-like"/>
    <property type="match status" value="1"/>
</dbReference>
<evidence type="ECO:0000256" key="1">
    <source>
        <dbReference type="SAM" id="Phobius"/>
    </source>
</evidence>
<dbReference type="AlphaFoldDB" id="A0A8W8NND9"/>
<dbReference type="Proteomes" id="UP000005408">
    <property type="component" value="Unassembled WGS sequence"/>
</dbReference>
<proteinExistence type="predicted"/>
<name>A0A8W8NND9_MAGGI</name>
<sequence length="295" mass="33351">MNVLYLIALIGLLEIIYSYENLCRRPTTVLTQSSTYPKQGVGFANDGNKRSEAMCCSRTADKHPKAWLQVDLGQQFSIKNVKLYFPTDDYWSGVHIRQFYLDVSDVPAKQSTTDKRTRCYTDTTTETVGPWSIKKIRDIQCNYTARYVIVESNYISPENDPSEGAVLEICEIEVFGCEVGRFGANCTLCRGCQSCNIVSGECVLTGLTKQQDSKDENMFILYAISAVLSMSLIINGFLLVWILRHRTSRRRDVNQEKKPCGTQEIHNTLYQELGQVIGPSQYDQLHSSSLGFTVQ</sequence>
<dbReference type="Gene3D" id="2.60.120.260">
    <property type="entry name" value="Galactose-binding domain-like"/>
    <property type="match status" value="1"/>
</dbReference>
<organism evidence="3 4">
    <name type="scientific">Magallana gigas</name>
    <name type="common">Pacific oyster</name>
    <name type="synonym">Crassostrea gigas</name>
    <dbReference type="NCBI Taxonomy" id="29159"/>
    <lineage>
        <taxon>Eukaryota</taxon>
        <taxon>Metazoa</taxon>
        <taxon>Spiralia</taxon>
        <taxon>Lophotrochozoa</taxon>
        <taxon>Mollusca</taxon>
        <taxon>Bivalvia</taxon>
        <taxon>Autobranchia</taxon>
        <taxon>Pteriomorphia</taxon>
        <taxon>Ostreida</taxon>
        <taxon>Ostreoidea</taxon>
        <taxon>Ostreidae</taxon>
        <taxon>Magallana</taxon>
    </lineage>
</organism>
<reference evidence="3" key="1">
    <citation type="submission" date="2022-08" db="UniProtKB">
        <authorList>
            <consortium name="EnsemblMetazoa"/>
        </authorList>
    </citation>
    <scope>IDENTIFICATION</scope>
    <source>
        <strain evidence="3">05x7-T-G4-1.051#20</strain>
    </source>
</reference>
<evidence type="ECO:0000256" key="2">
    <source>
        <dbReference type="SAM" id="SignalP"/>
    </source>
</evidence>
<dbReference type="PANTHER" id="PTHR45713">
    <property type="entry name" value="FTP DOMAIN-CONTAINING PROTEIN"/>
    <property type="match status" value="1"/>
</dbReference>
<evidence type="ECO:0008006" key="5">
    <source>
        <dbReference type="Google" id="ProtNLM"/>
    </source>
</evidence>
<keyword evidence="1" id="KW-0472">Membrane</keyword>
<dbReference type="EnsemblMetazoa" id="G8246.2">
    <property type="protein sequence ID" value="G8246.2:cds"/>
    <property type="gene ID" value="G8246"/>
</dbReference>
<dbReference type="Pfam" id="PF22633">
    <property type="entry name" value="F5_F8_type_C_2"/>
    <property type="match status" value="1"/>
</dbReference>
<keyword evidence="1" id="KW-0812">Transmembrane</keyword>
<dbReference type="OrthoDB" id="6159059at2759"/>
<accession>A0A8W8NND9</accession>
<protein>
    <recommendedName>
        <fullName evidence="5">F5/8 type C domain-containing protein</fullName>
    </recommendedName>
</protein>
<keyword evidence="2" id="KW-0732">Signal</keyword>
<dbReference type="EnsemblMetazoa" id="G8246.1">
    <property type="protein sequence ID" value="G8246.1:cds"/>
    <property type="gene ID" value="G8246"/>
</dbReference>
<evidence type="ECO:0000313" key="3">
    <source>
        <dbReference type="EnsemblMetazoa" id="G8246.3:cds"/>
    </source>
</evidence>